<feature type="domain" description="GGDEF" evidence="1">
    <location>
        <begin position="204"/>
        <end position="334"/>
    </location>
</feature>
<dbReference type="GO" id="GO:0005886">
    <property type="term" value="C:plasma membrane"/>
    <property type="evidence" value="ECO:0007669"/>
    <property type="project" value="TreeGrafter"/>
</dbReference>
<organism evidence="2 3">
    <name type="scientific">Candidatus Aeolococcus gillhamiae</name>
    <dbReference type="NCBI Taxonomy" id="3127015"/>
    <lineage>
        <taxon>Bacteria</taxon>
        <taxon>Bacillati</taxon>
        <taxon>Candidatus Dormiibacterota</taxon>
        <taxon>Candidatus Dormibacteria</taxon>
        <taxon>Candidatus Aeolococcales</taxon>
        <taxon>Candidatus Aeolococcaceae</taxon>
        <taxon>Candidatus Aeolococcus</taxon>
    </lineage>
</organism>
<dbReference type="GO" id="GO:0052621">
    <property type="term" value="F:diguanylate cyclase activity"/>
    <property type="evidence" value="ECO:0007669"/>
    <property type="project" value="TreeGrafter"/>
</dbReference>
<gene>
    <name evidence="2" type="ORF">JF886_02630</name>
</gene>
<dbReference type="NCBIfam" id="TIGR00254">
    <property type="entry name" value="GGDEF"/>
    <property type="match status" value="1"/>
</dbReference>
<dbReference type="PANTHER" id="PTHR45138:SF9">
    <property type="entry name" value="DIGUANYLATE CYCLASE DGCM-RELATED"/>
    <property type="match status" value="1"/>
</dbReference>
<evidence type="ECO:0000259" key="1">
    <source>
        <dbReference type="PROSITE" id="PS50887"/>
    </source>
</evidence>
<dbReference type="InterPro" id="IPR050469">
    <property type="entry name" value="Diguanylate_Cyclase"/>
</dbReference>
<dbReference type="PROSITE" id="PS50887">
    <property type="entry name" value="GGDEF"/>
    <property type="match status" value="1"/>
</dbReference>
<dbReference type="CDD" id="cd01949">
    <property type="entry name" value="GGDEF"/>
    <property type="match status" value="1"/>
</dbReference>
<dbReference type="InterPro" id="IPR029787">
    <property type="entry name" value="Nucleotide_cyclase"/>
</dbReference>
<dbReference type="Gene3D" id="3.30.70.270">
    <property type="match status" value="1"/>
</dbReference>
<comment type="caution">
    <text evidence="2">The sequence shown here is derived from an EMBL/GenBank/DDBJ whole genome shotgun (WGS) entry which is preliminary data.</text>
</comment>
<accession>A0A934MYN0</accession>
<evidence type="ECO:0000313" key="2">
    <source>
        <dbReference type="EMBL" id="MBJ7593750.1"/>
    </source>
</evidence>
<dbReference type="Pfam" id="PF00990">
    <property type="entry name" value="GGDEF"/>
    <property type="match status" value="1"/>
</dbReference>
<dbReference type="EMBL" id="JAEKNS010000037">
    <property type="protein sequence ID" value="MBJ7593750.1"/>
    <property type="molecule type" value="Genomic_DNA"/>
</dbReference>
<sequence length="334" mass="36518">MLADELEVVHAIRDLMQYRPERVADTARHIAGKAAEPLSCEVGAVLVRYGAEVVAEVVTRDWPARLDPDAIRQTLLDLFDRTAQGTVLEIEIEAAAGDALGREQGLVARLALPIGRPVRFGVLVVAHAATQARGFTNLCQRMGHSLADVAESLLVQAISREELAADRDRYAREARIDPLTGLDNRAGWESQVASEEARRHRYPRPVTVVSADLDNLKAVNDRFGHEAGDRLICAAADLLRQQARAADRIARVGGDEFLILMPETDTDGASRYLARVRAAMRRIRLTDDAELRLSLGAATAREGETLVSTLGRADAAMYGAKRRRGRGPPRPTRG</sequence>
<dbReference type="InterPro" id="IPR000160">
    <property type="entry name" value="GGDEF_dom"/>
</dbReference>
<evidence type="ECO:0000313" key="3">
    <source>
        <dbReference type="Proteomes" id="UP000606991"/>
    </source>
</evidence>
<dbReference type="InterPro" id="IPR043128">
    <property type="entry name" value="Rev_trsase/Diguanyl_cyclase"/>
</dbReference>
<dbReference type="GO" id="GO:0043709">
    <property type="term" value="P:cell adhesion involved in single-species biofilm formation"/>
    <property type="evidence" value="ECO:0007669"/>
    <property type="project" value="TreeGrafter"/>
</dbReference>
<protein>
    <submittedName>
        <fullName evidence="2">GGDEF domain-containing protein</fullName>
    </submittedName>
</protein>
<dbReference type="SUPFAM" id="SSF55073">
    <property type="entry name" value="Nucleotide cyclase"/>
    <property type="match status" value="1"/>
</dbReference>
<dbReference type="SMART" id="SM00267">
    <property type="entry name" value="GGDEF"/>
    <property type="match status" value="1"/>
</dbReference>
<dbReference type="PANTHER" id="PTHR45138">
    <property type="entry name" value="REGULATORY COMPONENTS OF SENSORY TRANSDUCTION SYSTEM"/>
    <property type="match status" value="1"/>
</dbReference>
<dbReference type="Proteomes" id="UP000606991">
    <property type="component" value="Unassembled WGS sequence"/>
</dbReference>
<dbReference type="RefSeq" id="WP_337309326.1">
    <property type="nucleotide sequence ID" value="NZ_JAEKNS010000037.1"/>
</dbReference>
<reference evidence="2 3" key="1">
    <citation type="submission" date="2020-10" db="EMBL/GenBank/DDBJ databases">
        <title>Ca. Dormibacterota MAGs.</title>
        <authorList>
            <person name="Montgomery K."/>
        </authorList>
    </citation>
    <scope>NUCLEOTIDE SEQUENCE [LARGE SCALE GENOMIC DNA]</scope>
    <source>
        <strain evidence="2">SC8812_S17_18</strain>
    </source>
</reference>
<name>A0A934MYN0_9BACT</name>
<dbReference type="GO" id="GO:1902201">
    <property type="term" value="P:negative regulation of bacterial-type flagellum-dependent cell motility"/>
    <property type="evidence" value="ECO:0007669"/>
    <property type="project" value="TreeGrafter"/>
</dbReference>
<proteinExistence type="predicted"/>
<dbReference type="AlphaFoldDB" id="A0A934MYN0"/>